<comment type="similarity">
    <text evidence="2">Belongs to the oxygen-dependent FAD-linked oxidoreductase family.</text>
</comment>
<dbReference type="GeneID" id="96294163"/>
<dbReference type="Gene3D" id="3.30.465.10">
    <property type="match status" value="1"/>
</dbReference>
<dbReference type="InterPro" id="IPR016166">
    <property type="entry name" value="FAD-bd_PCMH"/>
</dbReference>
<feature type="domain" description="FAD-binding PCMH-type" evidence="6">
    <location>
        <begin position="72"/>
        <end position="252"/>
    </location>
</feature>
<keyword evidence="4" id="KW-0274">FAD</keyword>
<dbReference type="PROSITE" id="PS51387">
    <property type="entry name" value="FAD_PCMH"/>
    <property type="match status" value="1"/>
</dbReference>
<sequence>MTSTVTRRRFVKRTATGVGVAAVGTGLGAGIFAPPAATAAGESTGSTAFGPVTVASTDSRYADLRRGTNQRFEGNPESIRLVGSTSQVVAAVQSAVSAGKKIAVRSGGHCYEDFVANAAVKVVIDLSAMNAVGFDSGRNAFVIEAGAKLGQVYERLFKGWGVTVPGGACPTVGAGGHIQGGGYGALSRRYGLISDHLYAVEVVVVDRTGTAKAVVATREASDPNRDLWWAHTGGGGGNFGVVTRYWMRAPGATGSDPSKLLPKAPSEVWISTVNWPWAGLTKDGFGRLMKNYAQWHIDNSAPGSAQLSLFSELKPSHRAAGAISLTVQVEASAPGAEQMLDDFVAYVGAGTGVTAQVADHRKVPWLHATQWSGFTGPDPLFRFKGKPAYQRKNFTAAQLDAMYKHLTRTDYEYPAALMLISAYAGKVNEVGPADTAVAQRDSILKVQTAVLWTDAADDAKHLAWVREFFRDLYSETGGVPGLNGVTDGMFINYADADVKDPAWNASGTPWQQLYYKGNYAALQQAKAKWDPRNTFSHALSVELPS</sequence>
<dbReference type="InterPro" id="IPR050416">
    <property type="entry name" value="FAD-linked_Oxidoreductase"/>
</dbReference>
<dbReference type="PANTHER" id="PTHR42973">
    <property type="entry name" value="BINDING OXIDOREDUCTASE, PUTATIVE (AFU_ORTHOLOGUE AFUA_1G17690)-RELATED"/>
    <property type="match status" value="1"/>
</dbReference>
<dbReference type="InterPro" id="IPR012951">
    <property type="entry name" value="BBE"/>
</dbReference>
<evidence type="ECO:0000256" key="1">
    <source>
        <dbReference type="ARBA" id="ARBA00001974"/>
    </source>
</evidence>
<dbReference type="InterPro" id="IPR006311">
    <property type="entry name" value="TAT_signal"/>
</dbReference>
<gene>
    <name evidence="7" type="ORF">GCM10010326_62650</name>
</gene>
<evidence type="ECO:0000313" key="8">
    <source>
        <dbReference type="Proteomes" id="UP000600946"/>
    </source>
</evidence>
<evidence type="ECO:0000256" key="2">
    <source>
        <dbReference type="ARBA" id="ARBA00005466"/>
    </source>
</evidence>
<protein>
    <submittedName>
        <fullName evidence="7">FAD-linked oxidase</fullName>
    </submittedName>
</protein>
<keyword evidence="8" id="KW-1185">Reference proteome</keyword>
<dbReference type="Pfam" id="PF01565">
    <property type="entry name" value="FAD_binding_4"/>
    <property type="match status" value="1"/>
</dbReference>
<evidence type="ECO:0000256" key="5">
    <source>
        <dbReference type="ARBA" id="ARBA00023002"/>
    </source>
</evidence>
<dbReference type="PANTHER" id="PTHR42973:SF39">
    <property type="entry name" value="FAD-BINDING PCMH-TYPE DOMAIN-CONTAINING PROTEIN"/>
    <property type="match status" value="1"/>
</dbReference>
<name>A0ABQ3AMI2_9ACTN</name>
<dbReference type="NCBIfam" id="TIGR01409">
    <property type="entry name" value="TAT_signal_seq"/>
    <property type="match status" value="1"/>
</dbReference>
<comment type="caution">
    <text evidence="7">The sequence shown here is derived from an EMBL/GenBank/DDBJ whole genome shotgun (WGS) entry which is preliminary data.</text>
</comment>
<accession>A0ABQ3AMI2</accession>
<dbReference type="InterPro" id="IPR006094">
    <property type="entry name" value="Oxid_FAD_bind_N"/>
</dbReference>
<evidence type="ECO:0000259" key="6">
    <source>
        <dbReference type="PROSITE" id="PS51387"/>
    </source>
</evidence>
<dbReference type="SUPFAM" id="SSF56176">
    <property type="entry name" value="FAD-binding/transporter-associated domain-like"/>
    <property type="match status" value="1"/>
</dbReference>
<keyword evidence="3" id="KW-0285">Flavoprotein</keyword>
<dbReference type="Gene3D" id="3.40.462.20">
    <property type="match status" value="1"/>
</dbReference>
<dbReference type="InterPro" id="IPR016169">
    <property type="entry name" value="FAD-bd_PCMH_sub2"/>
</dbReference>
<dbReference type="InterPro" id="IPR019546">
    <property type="entry name" value="TAT_signal_bac_arc"/>
</dbReference>
<evidence type="ECO:0000256" key="3">
    <source>
        <dbReference type="ARBA" id="ARBA00022630"/>
    </source>
</evidence>
<dbReference type="RefSeq" id="WP_229892963.1">
    <property type="nucleotide sequence ID" value="NZ_BMUU01000013.1"/>
</dbReference>
<proteinExistence type="inferred from homology"/>
<reference evidence="8" key="1">
    <citation type="journal article" date="2019" name="Int. J. Syst. Evol. Microbiol.">
        <title>The Global Catalogue of Microorganisms (GCM) 10K type strain sequencing project: providing services to taxonomists for standard genome sequencing and annotation.</title>
        <authorList>
            <consortium name="The Broad Institute Genomics Platform"/>
            <consortium name="The Broad Institute Genome Sequencing Center for Infectious Disease"/>
            <person name="Wu L."/>
            <person name="Ma J."/>
        </authorList>
    </citation>
    <scope>NUCLEOTIDE SEQUENCE [LARGE SCALE GENOMIC DNA]</scope>
    <source>
        <strain evidence="8">JCM 4594</strain>
    </source>
</reference>
<keyword evidence="5" id="KW-0560">Oxidoreductase</keyword>
<dbReference type="PROSITE" id="PS51318">
    <property type="entry name" value="TAT"/>
    <property type="match status" value="1"/>
</dbReference>
<dbReference type="Pfam" id="PF08031">
    <property type="entry name" value="BBE"/>
    <property type="match status" value="1"/>
</dbReference>
<dbReference type="EMBL" id="BMUU01000013">
    <property type="protein sequence ID" value="GGY59268.1"/>
    <property type="molecule type" value="Genomic_DNA"/>
</dbReference>
<organism evidence="7 8">
    <name type="scientific">Streptomyces xanthochromogenes</name>
    <dbReference type="NCBI Taxonomy" id="67384"/>
    <lineage>
        <taxon>Bacteria</taxon>
        <taxon>Bacillati</taxon>
        <taxon>Actinomycetota</taxon>
        <taxon>Actinomycetes</taxon>
        <taxon>Kitasatosporales</taxon>
        <taxon>Streptomycetaceae</taxon>
        <taxon>Streptomyces</taxon>
    </lineage>
</organism>
<evidence type="ECO:0000256" key="4">
    <source>
        <dbReference type="ARBA" id="ARBA00022827"/>
    </source>
</evidence>
<comment type="cofactor">
    <cofactor evidence="1">
        <name>FAD</name>
        <dbReference type="ChEBI" id="CHEBI:57692"/>
    </cofactor>
</comment>
<dbReference type="Proteomes" id="UP000600946">
    <property type="component" value="Unassembled WGS sequence"/>
</dbReference>
<evidence type="ECO:0000313" key="7">
    <source>
        <dbReference type="EMBL" id="GGY59268.1"/>
    </source>
</evidence>
<dbReference type="InterPro" id="IPR036318">
    <property type="entry name" value="FAD-bd_PCMH-like_sf"/>
</dbReference>